<reference evidence="13" key="1">
    <citation type="submission" date="2020-01" db="EMBL/GenBank/DDBJ databases">
        <title>Draft genome sequence of the Termite Coptotermes fromosanus.</title>
        <authorList>
            <person name="Itakura S."/>
            <person name="Yosikawa Y."/>
            <person name="Umezawa K."/>
        </authorList>
    </citation>
    <scope>NUCLEOTIDE SEQUENCE [LARGE SCALE GENOMIC DNA]</scope>
</reference>
<keyword evidence="7" id="KW-0675">Receptor</keyword>
<evidence type="ECO:0000256" key="7">
    <source>
        <dbReference type="ARBA" id="ARBA00023170"/>
    </source>
</evidence>
<proteinExistence type="inferred from homology"/>
<evidence type="ECO:0000256" key="8">
    <source>
        <dbReference type="ARBA" id="ARBA00023180"/>
    </source>
</evidence>
<dbReference type="Gene3D" id="3.40.190.10">
    <property type="entry name" value="Periplasmic binding protein-like II"/>
    <property type="match status" value="1"/>
</dbReference>
<name>A0A6L2PDK3_COPFO</name>
<dbReference type="GO" id="GO:0015276">
    <property type="term" value="F:ligand-gated monoatomic ion channel activity"/>
    <property type="evidence" value="ECO:0007669"/>
    <property type="project" value="InterPro"/>
</dbReference>
<dbReference type="SUPFAM" id="SSF53850">
    <property type="entry name" value="Periplasmic binding protein-like II"/>
    <property type="match status" value="1"/>
</dbReference>
<dbReference type="AlphaFoldDB" id="A0A6L2PDK3"/>
<dbReference type="Pfam" id="PF00060">
    <property type="entry name" value="Lig_chan"/>
    <property type="match status" value="1"/>
</dbReference>
<evidence type="ECO:0000256" key="6">
    <source>
        <dbReference type="ARBA" id="ARBA00023136"/>
    </source>
</evidence>
<comment type="caution">
    <text evidence="12">The sequence shown here is derived from an EMBL/GenBank/DDBJ whole genome shotgun (WGS) entry which is preliminary data.</text>
</comment>
<evidence type="ECO:0000256" key="4">
    <source>
        <dbReference type="ARBA" id="ARBA00022692"/>
    </source>
</evidence>
<feature type="transmembrane region" description="Helical" evidence="9">
    <location>
        <begin position="391"/>
        <end position="412"/>
    </location>
</feature>
<evidence type="ECO:0000256" key="1">
    <source>
        <dbReference type="ARBA" id="ARBA00004651"/>
    </source>
</evidence>
<dbReference type="Gene3D" id="1.10.287.70">
    <property type="match status" value="1"/>
</dbReference>
<dbReference type="EMBL" id="BLKM01000150">
    <property type="protein sequence ID" value="GFG29520.1"/>
    <property type="molecule type" value="Genomic_DNA"/>
</dbReference>
<keyword evidence="3" id="KW-1003">Cell membrane</keyword>
<dbReference type="PANTHER" id="PTHR42643">
    <property type="entry name" value="IONOTROPIC RECEPTOR 20A-RELATED"/>
    <property type="match status" value="1"/>
</dbReference>
<dbReference type="GO" id="GO:0005886">
    <property type="term" value="C:plasma membrane"/>
    <property type="evidence" value="ECO:0007669"/>
    <property type="project" value="UniProtKB-SubCell"/>
</dbReference>
<evidence type="ECO:0000313" key="13">
    <source>
        <dbReference type="Proteomes" id="UP000502823"/>
    </source>
</evidence>
<dbReference type="PANTHER" id="PTHR42643:SF30">
    <property type="entry name" value="IONOTROPIC RECEPTOR 40A-RELATED"/>
    <property type="match status" value="1"/>
</dbReference>
<dbReference type="InterPro" id="IPR052192">
    <property type="entry name" value="Insect_Ionotropic_Sensory_Rcpt"/>
</dbReference>
<keyword evidence="4 9" id="KW-0812">Transmembrane</keyword>
<keyword evidence="8" id="KW-0325">Glycoprotein</keyword>
<feature type="signal peptide" evidence="10">
    <location>
        <begin position="1"/>
        <end position="19"/>
    </location>
</feature>
<dbReference type="FunCoup" id="A0A6L2PDK3">
    <property type="interactions" value="11"/>
</dbReference>
<evidence type="ECO:0000256" key="5">
    <source>
        <dbReference type="ARBA" id="ARBA00022989"/>
    </source>
</evidence>
<gene>
    <name evidence="12" type="ORF">Cfor_00797</name>
</gene>
<evidence type="ECO:0000256" key="2">
    <source>
        <dbReference type="ARBA" id="ARBA00008685"/>
    </source>
</evidence>
<evidence type="ECO:0000256" key="3">
    <source>
        <dbReference type="ARBA" id="ARBA00022475"/>
    </source>
</evidence>
<evidence type="ECO:0000259" key="11">
    <source>
        <dbReference type="Pfam" id="PF00060"/>
    </source>
</evidence>
<feature type="transmembrane region" description="Helical" evidence="9">
    <location>
        <begin position="648"/>
        <end position="668"/>
    </location>
</feature>
<keyword evidence="5 9" id="KW-1133">Transmembrane helix</keyword>
<dbReference type="Proteomes" id="UP000502823">
    <property type="component" value="Unassembled WGS sequence"/>
</dbReference>
<keyword evidence="13" id="KW-1185">Reference proteome</keyword>
<protein>
    <recommendedName>
        <fullName evidence="11">Ionotropic glutamate receptor C-terminal domain-containing protein</fullName>
    </recommendedName>
</protein>
<keyword evidence="6 9" id="KW-0472">Membrane</keyword>
<feature type="domain" description="Ionotropic glutamate receptor C-terminal" evidence="11">
    <location>
        <begin position="393"/>
        <end position="623"/>
    </location>
</feature>
<evidence type="ECO:0000256" key="9">
    <source>
        <dbReference type="SAM" id="Phobius"/>
    </source>
</evidence>
<feature type="chain" id="PRO_5026833885" description="Ionotropic glutamate receptor C-terminal domain-containing protein" evidence="10">
    <location>
        <begin position="20"/>
        <end position="677"/>
    </location>
</feature>
<dbReference type="GO" id="GO:0050906">
    <property type="term" value="P:detection of stimulus involved in sensory perception"/>
    <property type="evidence" value="ECO:0007669"/>
    <property type="project" value="UniProtKB-ARBA"/>
</dbReference>
<accession>A0A6L2PDK3</accession>
<keyword evidence="10" id="KW-0732">Signal</keyword>
<dbReference type="InParanoid" id="A0A6L2PDK3"/>
<evidence type="ECO:0000313" key="12">
    <source>
        <dbReference type="EMBL" id="GFG29520.1"/>
    </source>
</evidence>
<evidence type="ECO:0000256" key="10">
    <source>
        <dbReference type="SAM" id="SignalP"/>
    </source>
</evidence>
<organism evidence="12 13">
    <name type="scientific">Coptotermes formosanus</name>
    <name type="common">Formosan subterranean termite</name>
    <dbReference type="NCBI Taxonomy" id="36987"/>
    <lineage>
        <taxon>Eukaryota</taxon>
        <taxon>Metazoa</taxon>
        <taxon>Ecdysozoa</taxon>
        <taxon>Arthropoda</taxon>
        <taxon>Hexapoda</taxon>
        <taxon>Insecta</taxon>
        <taxon>Pterygota</taxon>
        <taxon>Neoptera</taxon>
        <taxon>Polyneoptera</taxon>
        <taxon>Dictyoptera</taxon>
        <taxon>Blattodea</taxon>
        <taxon>Blattoidea</taxon>
        <taxon>Termitoidae</taxon>
        <taxon>Rhinotermitidae</taxon>
        <taxon>Coptotermes</taxon>
    </lineage>
</organism>
<dbReference type="OrthoDB" id="6430908at2759"/>
<comment type="similarity">
    <text evidence="2">Belongs to the glutamate-gated ion channel (TC 1.A.10.1) family.</text>
</comment>
<dbReference type="InterPro" id="IPR001320">
    <property type="entry name" value="Iontro_rcpt_C"/>
</dbReference>
<comment type="subcellular location">
    <subcellularLocation>
        <location evidence="1">Cell membrane</location>
        <topology evidence="1">Multi-pass membrane protein</topology>
    </subcellularLocation>
</comment>
<sequence>MNVILTILLCCLMSASAEAKPHILQCLHDIAERHFEAGSNLVIYYSMGVHVNLHAPSKYVKSLRQVESNLLQMDIHTWDLVLADFYLSEKWTFLHVQSHDEHNSKYALGRKHGSYILIAAHGQIEEAMEDIRQQIINLKVRRDWNPRGNFLILLLQTDTLSEDAQKKLAAAIFTEFWKYWVANVVVLTSCPETRRPDADSEKDILPVLDAYTWFPYRTPASCGEITEAILYDRWVLDKEGNGHFLYNVSLYPHKIPKHFHGCPLRVSAFEYPPVMMRMKTDKDGTISYEEGIEVKLLHEMVKRTNMSILYRPPPPDNGYWGEDLGNGSWTGLPGEIIRGYSDVALDNFWYKCHLINEMECLVPHFEDSARWFVPCAKPYPRWTSITRVFKAYLWLGFLAAYIIVALFMWIVVKVHYKIRSSDTHNDAYTNIIKCFLNFWAVILVESASDDPPRVLSIRSVFLMWVLYCWAVNTVYQTFLTTYLVDTGLQSQISSEEELLRSGIEYGVHKAVLFHIPHLASKHYPRRITCVTFEECQARAAIKGDLAFVFSTLNMAYVIAEKYMDGNGKPLICKFDEVISNQIISTPVQKGLPMMGEFNDVIQYVIEAGLLEEWLKNIKYKATLTSAKDFSLPPGEYTKLTLEHLQSPFYFLFLGYLFSVVALIGEMVLRWKAKPHYK</sequence>